<dbReference type="AlphaFoldDB" id="A0A6P1T1C0"/>
<reference evidence="1 2" key="1">
    <citation type="submission" date="2019-12" db="EMBL/GenBank/DDBJ databases">
        <title>Complete genome sequence of Algicella marina strain 9Alg 56(T) isolated from the red alga Tichocarpus crinitus.</title>
        <authorList>
            <person name="Kim S.-G."/>
            <person name="Nedashkovskaya O.I."/>
        </authorList>
    </citation>
    <scope>NUCLEOTIDE SEQUENCE [LARGE SCALE GENOMIC DNA]</scope>
    <source>
        <strain evidence="1 2">9Alg 56</strain>
    </source>
</reference>
<dbReference type="Gene3D" id="3.10.450.50">
    <property type="match status" value="1"/>
</dbReference>
<dbReference type="Proteomes" id="UP000464495">
    <property type="component" value="Chromosome"/>
</dbReference>
<evidence type="ECO:0000313" key="2">
    <source>
        <dbReference type="Proteomes" id="UP000464495"/>
    </source>
</evidence>
<organism evidence="1 2">
    <name type="scientific">Algicella marina</name>
    <dbReference type="NCBI Taxonomy" id="2683284"/>
    <lineage>
        <taxon>Bacteria</taxon>
        <taxon>Pseudomonadati</taxon>
        <taxon>Pseudomonadota</taxon>
        <taxon>Alphaproteobacteria</taxon>
        <taxon>Rhodobacterales</taxon>
        <taxon>Paracoccaceae</taxon>
        <taxon>Algicella</taxon>
    </lineage>
</organism>
<evidence type="ECO:0000313" key="1">
    <source>
        <dbReference type="EMBL" id="QHQ35555.1"/>
    </source>
</evidence>
<dbReference type="KEGG" id="amaq:GO499_10365"/>
<accession>A0A6P1T1C0</accession>
<name>A0A6P1T1C0_9RHOB</name>
<dbReference type="RefSeq" id="WP_161862115.1">
    <property type="nucleotide sequence ID" value="NZ_CP046620.1"/>
</dbReference>
<dbReference type="EMBL" id="CP046620">
    <property type="protein sequence ID" value="QHQ35555.1"/>
    <property type="molecule type" value="Genomic_DNA"/>
</dbReference>
<evidence type="ECO:0008006" key="3">
    <source>
        <dbReference type="Google" id="ProtNLM"/>
    </source>
</evidence>
<sequence length="135" mass="15198">MQAEFARKLRTFAEALQDGDIAATTDWNAFPLTLVRNMETRIFAKPEDLQADFADVWGAYADSGIAAISPRILSFRSYDPGVAIADVEWMFYDKNGAMRHQLYSTYTLRNTDKGPMVCVVVSHNEMRERPGSPTV</sequence>
<keyword evidence="2" id="KW-1185">Reference proteome</keyword>
<proteinExistence type="predicted"/>
<protein>
    <recommendedName>
        <fullName evidence="3">DUF4440 domain-containing protein</fullName>
    </recommendedName>
</protein>
<gene>
    <name evidence="1" type="ORF">GO499_10365</name>
</gene>